<reference evidence="1" key="1">
    <citation type="submission" date="2021-01" db="EMBL/GenBank/DDBJ databases">
        <authorList>
            <consortium name="Genoscope - CEA"/>
            <person name="William W."/>
        </authorList>
    </citation>
    <scope>NUCLEOTIDE SEQUENCE</scope>
</reference>
<keyword evidence="2" id="KW-1185">Reference proteome</keyword>
<dbReference type="Proteomes" id="UP000692954">
    <property type="component" value="Unassembled WGS sequence"/>
</dbReference>
<dbReference type="EMBL" id="CAJJDN010000008">
    <property type="protein sequence ID" value="CAD8054682.1"/>
    <property type="molecule type" value="Genomic_DNA"/>
</dbReference>
<name>A0A8S1KNQ5_9CILI</name>
<dbReference type="AlphaFoldDB" id="A0A8S1KNQ5"/>
<evidence type="ECO:0000313" key="2">
    <source>
        <dbReference type="Proteomes" id="UP000692954"/>
    </source>
</evidence>
<dbReference type="OrthoDB" id="290521at2759"/>
<protein>
    <submittedName>
        <fullName evidence="1">Uncharacterized protein</fullName>
    </submittedName>
</protein>
<comment type="caution">
    <text evidence="1">The sequence shown here is derived from an EMBL/GenBank/DDBJ whole genome shotgun (WGS) entry which is preliminary data.</text>
</comment>
<gene>
    <name evidence="1" type="ORF">PSON_ATCC_30995.1.T0080418</name>
</gene>
<proteinExistence type="predicted"/>
<sequence length="342" mass="40791">MSIIAKNYLEIVEESSCLQKKTIRKPKRRNQYTVEFKFGSNINTDKLRDYVEVYFNIPASIAEKQVIRLYSNIQFPNDYKQQVKLGCLSVDPHSYNYKVIRIDKKTNLTIFTLETIDNPFTPFEQFLKKIQSCNPRLAQSFQAFNYRNLDTNTYMQTKEKLIEDFELQLEQPFTCYLHKLKNGVCTTIQRVINDKFMDLLGISYLMLEDHVLSTNILPFSTYIDPNDDVCEILSGLFEGNVKPDIRTREVMNYNGQIFHCRVENKSFFTFNEEENAYYEYAYYIYDCDPRWLTKSRVKRNQQEYFNEKWFNQEKLRTRLVSEDSQSISSNRNCGFKQLNFDM</sequence>
<evidence type="ECO:0000313" key="1">
    <source>
        <dbReference type="EMBL" id="CAD8054682.1"/>
    </source>
</evidence>
<organism evidence="1 2">
    <name type="scientific">Paramecium sonneborni</name>
    <dbReference type="NCBI Taxonomy" id="65129"/>
    <lineage>
        <taxon>Eukaryota</taxon>
        <taxon>Sar</taxon>
        <taxon>Alveolata</taxon>
        <taxon>Ciliophora</taxon>
        <taxon>Intramacronucleata</taxon>
        <taxon>Oligohymenophorea</taxon>
        <taxon>Peniculida</taxon>
        <taxon>Parameciidae</taxon>
        <taxon>Paramecium</taxon>
    </lineage>
</organism>
<accession>A0A8S1KNQ5</accession>